<name>A0A9Q8E8Q6_9ENTR</name>
<keyword evidence="2" id="KW-0012">Acyltransferase</keyword>
<dbReference type="Proteomes" id="UP000255286">
    <property type="component" value="Unassembled WGS sequence"/>
</dbReference>
<dbReference type="AlphaFoldDB" id="A0A9Q8E8Q6"/>
<evidence type="ECO:0000256" key="1">
    <source>
        <dbReference type="ARBA" id="ARBA00022679"/>
    </source>
</evidence>
<dbReference type="RefSeq" id="WP_115601617.1">
    <property type="nucleotide sequence ID" value="NZ_UIGT01000001.1"/>
</dbReference>
<reference evidence="4 5" key="1">
    <citation type="submission" date="2018-06" db="EMBL/GenBank/DDBJ databases">
        <authorList>
            <consortium name="Pathogen Informatics"/>
            <person name="Doyle S."/>
        </authorList>
    </citation>
    <scope>NUCLEOTIDE SEQUENCE [LARGE SCALE GENOMIC DNA]</scope>
    <source>
        <strain evidence="4 5">NCTC8782</strain>
    </source>
</reference>
<evidence type="ECO:0000256" key="2">
    <source>
        <dbReference type="ARBA" id="ARBA00023315"/>
    </source>
</evidence>
<organism evidence="4 5">
    <name type="scientific">Citrobacter youngae</name>
    <dbReference type="NCBI Taxonomy" id="133448"/>
    <lineage>
        <taxon>Bacteria</taxon>
        <taxon>Pseudomonadati</taxon>
        <taxon>Pseudomonadota</taxon>
        <taxon>Gammaproteobacteria</taxon>
        <taxon>Enterobacterales</taxon>
        <taxon>Enterobacteriaceae</taxon>
        <taxon>Citrobacter</taxon>
        <taxon>Citrobacter freundii complex</taxon>
    </lineage>
</organism>
<dbReference type="SUPFAM" id="SSF55729">
    <property type="entry name" value="Acyl-CoA N-acyltransferases (Nat)"/>
    <property type="match status" value="1"/>
</dbReference>
<protein>
    <submittedName>
        <fullName evidence="4">Predicted acetyltransferase</fullName>
    </submittedName>
</protein>
<dbReference type="InterPro" id="IPR000182">
    <property type="entry name" value="GNAT_dom"/>
</dbReference>
<accession>A0A9Q8E8Q6</accession>
<dbReference type="EMBL" id="UIGT01000001">
    <property type="protein sequence ID" value="SUX80077.1"/>
    <property type="molecule type" value="Genomic_DNA"/>
</dbReference>
<sequence>MSNQNTTAPITIEPVTQQDYAGWLPLWINYQIFYRTEISDKVTQLTWGRFLNPVEPVFCAVAKSDGKIVGLVHYLFHRSTWAESDYCYLEDLFVSEETRGKHIGKQLIEYVQKHARKRHAARLYWHTHETNLRGQRLYDWVASKSGMIEYRVMTPTY</sequence>
<dbReference type="Pfam" id="PF00583">
    <property type="entry name" value="Acetyltransf_1"/>
    <property type="match status" value="1"/>
</dbReference>
<dbReference type="Gene3D" id="3.40.630.30">
    <property type="match status" value="1"/>
</dbReference>
<comment type="caution">
    <text evidence="4">The sequence shown here is derived from an EMBL/GenBank/DDBJ whole genome shotgun (WGS) entry which is preliminary data.</text>
</comment>
<gene>
    <name evidence="4" type="ORF">NCTC8782_02646</name>
</gene>
<dbReference type="GO" id="GO:0008080">
    <property type="term" value="F:N-acetyltransferase activity"/>
    <property type="evidence" value="ECO:0007669"/>
    <property type="project" value="TreeGrafter"/>
</dbReference>
<keyword evidence="1" id="KW-0808">Transferase</keyword>
<dbReference type="CDD" id="cd04301">
    <property type="entry name" value="NAT_SF"/>
    <property type="match status" value="1"/>
</dbReference>
<evidence type="ECO:0000259" key="3">
    <source>
        <dbReference type="PROSITE" id="PS51186"/>
    </source>
</evidence>
<dbReference type="PROSITE" id="PS51186">
    <property type="entry name" value="GNAT"/>
    <property type="match status" value="1"/>
</dbReference>
<dbReference type="InterPro" id="IPR051016">
    <property type="entry name" value="Diverse_Substrate_AcTransf"/>
</dbReference>
<feature type="domain" description="N-acetyltransferase" evidence="3">
    <location>
        <begin position="10"/>
        <end position="157"/>
    </location>
</feature>
<dbReference type="InterPro" id="IPR016181">
    <property type="entry name" value="Acyl_CoA_acyltransferase"/>
</dbReference>
<dbReference type="PANTHER" id="PTHR10545:SF42">
    <property type="entry name" value="ACETYLTRANSFERASE"/>
    <property type="match status" value="1"/>
</dbReference>
<proteinExistence type="predicted"/>
<evidence type="ECO:0000313" key="4">
    <source>
        <dbReference type="EMBL" id="SUX80077.1"/>
    </source>
</evidence>
<evidence type="ECO:0000313" key="5">
    <source>
        <dbReference type="Proteomes" id="UP000255286"/>
    </source>
</evidence>
<dbReference type="PANTHER" id="PTHR10545">
    <property type="entry name" value="DIAMINE N-ACETYLTRANSFERASE"/>
    <property type="match status" value="1"/>
</dbReference>